<dbReference type="PANTHER" id="PTHR11705">
    <property type="entry name" value="PROTEASE FAMILY M14 CARBOXYPEPTIDASE A,B"/>
    <property type="match status" value="1"/>
</dbReference>
<organism evidence="5 6">
    <name type="scientific">Chilo suppressalis</name>
    <name type="common">Asiatic rice borer moth</name>
    <dbReference type="NCBI Taxonomy" id="168631"/>
    <lineage>
        <taxon>Eukaryota</taxon>
        <taxon>Metazoa</taxon>
        <taxon>Ecdysozoa</taxon>
        <taxon>Arthropoda</taxon>
        <taxon>Hexapoda</taxon>
        <taxon>Insecta</taxon>
        <taxon>Pterygota</taxon>
        <taxon>Neoptera</taxon>
        <taxon>Endopterygota</taxon>
        <taxon>Lepidoptera</taxon>
        <taxon>Glossata</taxon>
        <taxon>Ditrysia</taxon>
        <taxon>Pyraloidea</taxon>
        <taxon>Crambidae</taxon>
        <taxon>Crambinae</taxon>
        <taxon>Chilo</taxon>
    </lineage>
</organism>
<evidence type="ECO:0000256" key="3">
    <source>
        <dbReference type="PROSITE-ProRule" id="PRU01379"/>
    </source>
</evidence>
<reference evidence="5" key="1">
    <citation type="submission" date="2021-12" db="EMBL/GenBank/DDBJ databases">
        <authorList>
            <person name="King R."/>
        </authorList>
    </citation>
    <scope>NUCLEOTIDE SEQUENCE</scope>
</reference>
<gene>
    <name evidence="5" type="ORF">CHILSU_LOCUS4153</name>
</gene>
<dbReference type="PANTHER" id="PTHR11705:SF91">
    <property type="entry name" value="FI01817P-RELATED"/>
    <property type="match status" value="1"/>
</dbReference>
<dbReference type="SUPFAM" id="SSF53187">
    <property type="entry name" value="Zn-dependent exopeptidases"/>
    <property type="match status" value="2"/>
</dbReference>
<dbReference type="Proteomes" id="UP001153292">
    <property type="component" value="Chromosome 18"/>
</dbReference>
<sequence length="819" mass="92404">MSGTEHFAQFTKIRPQHQYMRQNALYSHPEDTIYEPKNETLYEDGLENEANVSCAIHEDSSKDSGSTLDSICDEYSVGTPESESKQAINDRLKTLINILKDDFNPENVDLSYIYDPSIENIQTDDTSSTIKTSKQPQFIINDEDHKVPRMDWDNYHRLDVIHTFMDDLERDYPSICTSGSIGKSVEGRDLKILKISNSDATNSSVWIDAGIHAREWIAPAVVTYIANHIAKNFSDMPPSVTNKDWYFLPVVNPDGYEYSHTVDRMWRKSRAWYGGECVGVDLNRNFSCGWGGKGSSGAPTSVFYRGAQPFSEPESSAVRDMLMHAGISFKVYITLHSYGQVIIFPFAHKEALCPDYIRLLEGATVMSKAIHDSSGNTYKVGVSRDVMYGASGTSNDFSYGVAGIPYCYLIELRSKQHKFKLPKEEIEETGEEIRLIFLALTIWKEEHSTMDIMVEGPRAGQVAGMLHEREIPYSIAIADVGLMVARERGGTSSKVQSPTLSSTQNRYGMDWKNYYRLSAIYNFMDNLAAEFPYLCTIKVIGQSAEGRDIRLLKVSNGKNGNSGVWLDGAIHPREWISTAVVTFIANNLVRTFHEQPDSVTNKDWYILPVLNPDGYEYTHTHDRMWRKNRAKYGECVGVDLNRNFSYGWGEKGEEGSSEDPGNIFYRGPKPFSEPETLAVKKTILESETTFKAFLSFHSYGEVIIFPWGYTADPCPDYVELLEGGTAIAKAIHGSSGRTYKVGSTKDLMYYASGNSIDWSYAVANIPYSYMIELRAKKHRFLLPKEEIVSTATEVYYGVMRLMDFIDRRCKSSGACVCPK</sequence>
<dbReference type="PROSITE" id="PS52035">
    <property type="entry name" value="PEPTIDASE_M14"/>
    <property type="match status" value="2"/>
</dbReference>
<accession>A0ABN8B073</accession>
<comment type="cofactor">
    <cofactor evidence="1">
        <name>Zn(2+)</name>
        <dbReference type="ChEBI" id="CHEBI:29105"/>
    </cofactor>
</comment>
<dbReference type="Pfam" id="PF00246">
    <property type="entry name" value="Peptidase_M14"/>
    <property type="match status" value="2"/>
</dbReference>
<dbReference type="CDD" id="cd03860">
    <property type="entry name" value="M14_CP_A-B_like"/>
    <property type="match status" value="1"/>
</dbReference>
<evidence type="ECO:0000313" key="6">
    <source>
        <dbReference type="Proteomes" id="UP001153292"/>
    </source>
</evidence>
<dbReference type="PRINTS" id="PR00765">
    <property type="entry name" value="CRBOXYPTASEA"/>
</dbReference>
<evidence type="ECO:0000313" key="5">
    <source>
        <dbReference type="EMBL" id="CAH0400945.1"/>
    </source>
</evidence>
<dbReference type="SMART" id="SM00631">
    <property type="entry name" value="Zn_pept"/>
    <property type="match status" value="2"/>
</dbReference>
<evidence type="ECO:0000256" key="2">
    <source>
        <dbReference type="ARBA" id="ARBA00005988"/>
    </source>
</evidence>
<comment type="similarity">
    <text evidence="2 3">Belongs to the peptidase M14 family.</text>
</comment>
<dbReference type="InterPro" id="IPR000834">
    <property type="entry name" value="Peptidase_M14"/>
</dbReference>
<protein>
    <recommendedName>
        <fullName evidence="4">Peptidase M14 domain-containing protein</fullName>
    </recommendedName>
</protein>
<keyword evidence="6" id="KW-1185">Reference proteome</keyword>
<feature type="active site" description="Proton donor/acceptor" evidence="3">
    <location>
        <position position="411"/>
    </location>
</feature>
<dbReference type="Gene3D" id="3.40.630.10">
    <property type="entry name" value="Zn peptidases"/>
    <property type="match status" value="2"/>
</dbReference>
<dbReference type="EMBL" id="OU963911">
    <property type="protein sequence ID" value="CAH0400945.1"/>
    <property type="molecule type" value="Genomic_DNA"/>
</dbReference>
<evidence type="ECO:0000259" key="4">
    <source>
        <dbReference type="PROSITE" id="PS52035"/>
    </source>
</evidence>
<feature type="active site" description="Proton donor/acceptor" evidence="3">
    <location>
        <position position="772"/>
    </location>
</feature>
<proteinExistence type="inferred from homology"/>
<feature type="domain" description="Peptidase M14" evidence="4">
    <location>
        <begin position="154"/>
        <end position="444"/>
    </location>
</feature>
<name>A0ABN8B073_CHISP</name>
<feature type="domain" description="Peptidase M14" evidence="4">
    <location>
        <begin position="513"/>
        <end position="805"/>
    </location>
</feature>
<evidence type="ECO:0000256" key="1">
    <source>
        <dbReference type="ARBA" id="ARBA00001947"/>
    </source>
</evidence>